<dbReference type="GO" id="GO:0009007">
    <property type="term" value="F:site-specific DNA-methyltransferase (adenine-specific) activity"/>
    <property type="evidence" value="ECO:0007669"/>
    <property type="project" value="UniProtKB-EC"/>
</dbReference>
<evidence type="ECO:0000256" key="2">
    <source>
        <dbReference type="ARBA" id="ARBA00011900"/>
    </source>
</evidence>
<feature type="domain" description="DNA methylase N-4/N-6" evidence="7">
    <location>
        <begin position="126"/>
        <end position="455"/>
    </location>
</feature>
<dbReference type="EC" id="2.1.1.72" evidence="2"/>
<evidence type="ECO:0000313" key="9">
    <source>
        <dbReference type="Proteomes" id="UP000245466"/>
    </source>
</evidence>
<dbReference type="Gene3D" id="3.40.50.150">
    <property type="entry name" value="Vaccinia Virus protein VP39"/>
    <property type="match status" value="1"/>
</dbReference>
<sequence>MYAIPGNQFKYRFTEDLTMNGESLHNPEDLLLKLKEIIPFAFTGNKLNIAQLKDLLGDQVHPEPELYQLSWTGKAEAYRQIQTPVTDTLIPVPDASVNWLQTQHLFIEGENLHVLKVLQKAYQGKVKGIYIDPPYNTGSDSFIYADNFAGKSGRSQTDRKQSGHSNWLSMMLTRLSLARTLLREDGIIFVSIDDNELANLKLVMDEVFGEENFIDYFSWAKSETPANLSRKSKKVVEYVLCYQKNKDKEKFKGIRKKSTSSNGLLNQSNKLGKLTFPADVVTTRLEDGLLKKGSYGTDSYAIELLEDTEVKGGLFVKPVVLKAKFKWSQPKLNEEISKGTIISIPTIKLSPSYEKLVYDKEVPPNLINSKVGVGTNENASAQLEAMFGAKVFDFPKPPSLIKYLLGFSDDPDGIFLDFFAGSGATAQAVLEMNQQDGGNRKYICVQLDEQIAPTTKAFQQGFRTISDITRKRLLLLHENLQTQEGAATLDTGFRYFKLAPSNFGVWRTDGGRTERDKAKQLPLFARAEMNHANREYRLWEMLLRSGILLTAAINEVPVGDTVLYEVVQEGLLYGLDTINEEVLKKAIELKPRAFICPDSLFQLNEIDKTNLQLTLQNIGIDFKSI</sequence>
<keyword evidence="4 8" id="KW-0808">Transferase</keyword>
<evidence type="ECO:0000256" key="6">
    <source>
        <dbReference type="ARBA" id="ARBA00047942"/>
    </source>
</evidence>
<name>A0A2U1AR31_9BACT</name>
<dbReference type="GO" id="GO:0008170">
    <property type="term" value="F:N-methyltransferase activity"/>
    <property type="evidence" value="ECO:0007669"/>
    <property type="project" value="InterPro"/>
</dbReference>
<reference evidence="8 9" key="1">
    <citation type="submission" date="2018-04" db="EMBL/GenBank/DDBJ databases">
        <title>Genomic Encyclopedia of Type Strains, Phase IV (KMG-IV): sequencing the most valuable type-strain genomes for metagenomic binning, comparative biology and taxonomic classification.</title>
        <authorList>
            <person name="Goeker M."/>
        </authorList>
    </citation>
    <scope>NUCLEOTIDE SEQUENCE [LARGE SCALE GENOMIC DNA]</scope>
    <source>
        <strain evidence="8 9">DSM 100231</strain>
    </source>
</reference>
<evidence type="ECO:0000256" key="1">
    <source>
        <dbReference type="ARBA" id="ARBA00006594"/>
    </source>
</evidence>
<evidence type="ECO:0000256" key="3">
    <source>
        <dbReference type="ARBA" id="ARBA00022603"/>
    </source>
</evidence>
<evidence type="ECO:0000256" key="4">
    <source>
        <dbReference type="ARBA" id="ARBA00022679"/>
    </source>
</evidence>
<dbReference type="Pfam" id="PF01555">
    <property type="entry name" value="N6_N4_Mtase"/>
    <property type="match status" value="1"/>
</dbReference>
<dbReference type="InterPro" id="IPR002941">
    <property type="entry name" value="DNA_methylase_N4/N6"/>
</dbReference>
<keyword evidence="9" id="KW-1185">Reference proteome</keyword>
<dbReference type="GO" id="GO:0003677">
    <property type="term" value="F:DNA binding"/>
    <property type="evidence" value="ECO:0007669"/>
    <property type="project" value="InterPro"/>
</dbReference>
<gene>
    <name evidence="8" type="ORF">C8E01_11410</name>
</gene>
<evidence type="ECO:0000313" key="8">
    <source>
        <dbReference type="EMBL" id="PVY38848.1"/>
    </source>
</evidence>
<accession>A0A2U1AR31</accession>
<dbReference type="AlphaFoldDB" id="A0A2U1AR31"/>
<dbReference type="SUPFAM" id="SSF53335">
    <property type="entry name" value="S-adenosyl-L-methionine-dependent methyltransferases"/>
    <property type="match status" value="1"/>
</dbReference>
<dbReference type="InterPro" id="IPR002295">
    <property type="entry name" value="N4/N6-MTase_EcoPI_Mod-like"/>
</dbReference>
<dbReference type="PRINTS" id="PR00506">
    <property type="entry name" value="D21N6MTFRASE"/>
</dbReference>
<dbReference type="InterPro" id="IPR029063">
    <property type="entry name" value="SAM-dependent_MTases_sf"/>
</dbReference>
<proteinExistence type="inferred from homology"/>
<dbReference type="Proteomes" id="UP000245466">
    <property type="component" value="Unassembled WGS sequence"/>
</dbReference>
<comment type="similarity">
    <text evidence="1">Belongs to the N(4)/N(6)-methyltransferase family.</text>
</comment>
<keyword evidence="3 8" id="KW-0489">Methyltransferase</keyword>
<comment type="catalytic activity">
    <reaction evidence="6">
        <text>a 2'-deoxyadenosine in DNA + S-adenosyl-L-methionine = an N(6)-methyl-2'-deoxyadenosine in DNA + S-adenosyl-L-homocysteine + H(+)</text>
        <dbReference type="Rhea" id="RHEA:15197"/>
        <dbReference type="Rhea" id="RHEA-COMP:12418"/>
        <dbReference type="Rhea" id="RHEA-COMP:12419"/>
        <dbReference type="ChEBI" id="CHEBI:15378"/>
        <dbReference type="ChEBI" id="CHEBI:57856"/>
        <dbReference type="ChEBI" id="CHEBI:59789"/>
        <dbReference type="ChEBI" id="CHEBI:90615"/>
        <dbReference type="ChEBI" id="CHEBI:90616"/>
        <dbReference type="EC" id="2.1.1.72"/>
    </reaction>
</comment>
<evidence type="ECO:0000256" key="5">
    <source>
        <dbReference type="ARBA" id="ARBA00022691"/>
    </source>
</evidence>
<dbReference type="InterPro" id="IPR002052">
    <property type="entry name" value="DNA_methylase_N6_adenine_CS"/>
</dbReference>
<keyword evidence="5" id="KW-0949">S-adenosyl-L-methionine</keyword>
<protein>
    <recommendedName>
        <fullName evidence="2">site-specific DNA-methyltransferase (adenine-specific)</fullName>
        <ecNumber evidence="2">2.1.1.72</ecNumber>
    </recommendedName>
</protein>
<comment type="caution">
    <text evidence="8">The sequence shown here is derived from an EMBL/GenBank/DDBJ whole genome shotgun (WGS) entry which is preliminary data.</text>
</comment>
<dbReference type="PROSITE" id="PS00092">
    <property type="entry name" value="N6_MTASE"/>
    <property type="match status" value="1"/>
</dbReference>
<dbReference type="GO" id="GO:0032259">
    <property type="term" value="P:methylation"/>
    <property type="evidence" value="ECO:0007669"/>
    <property type="project" value="UniProtKB-KW"/>
</dbReference>
<dbReference type="PIRSF" id="PIRSF015855">
    <property type="entry name" value="TypeIII_Mtase_mKpnI"/>
    <property type="match status" value="1"/>
</dbReference>
<dbReference type="EMBL" id="QEKI01000014">
    <property type="protein sequence ID" value="PVY38848.1"/>
    <property type="molecule type" value="Genomic_DNA"/>
</dbReference>
<organism evidence="8 9">
    <name type="scientific">Pontibacter virosus</name>
    <dbReference type="NCBI Taxonomy" id="1765052"/>
    <lineage>
        <taxon>Bacteria</taxon>
        <taxon>Pseudomonadati</taxon>
        <taxon>Bacteroidota</taxon>
        <taxon>Cytophagia</taxon>
        <taxon>Cytophagales</taxon>
        <taxon>Hymenobacteraceae</taxon>
        <taxon>Pontibacter</taxon>
    </lineage>
</organism>
<evidence type="ECO:0000259" key="7">
    <source>
        <dbReference type="Pfam" id="PF01555"/>
    </source>
</evidence>